<evidence type="ECO:0000313" key="1">
    <source>
        <dbReference type="EMBL" id="KAE8676505.1"/>
    </source>
</evidence>
<dbReference type="AlphaFoldDB" id="A0A6A2Y5R7"/>
<dbReference type="InterPro" id="IPR008586">
    <property type="entry name" value="DUF868_pln"/>
</dbReference>
<protein>
    <submittedName>
        <fullName evidence="1">Aldolase superfamily protein isoform 1</fullName>
    </submittedName>
</protein>
<dbReference type="EMBL" id="VEPZ02001378">
    <property type="protein sequence ID" value="KAE8676505.1"/>
    <property type="molecule type" value="Genomic_DNA"/>
</dbReference>
<comment type="caution">
    <text evidence="1">The sequence shown here is derived from an EMBL/GenBank/DDBJ whole genome shotgun (WGS) entry which is preliminary data.</text>
</comment>
<sequence>MHLLLTLTWSNTRLGHGLTIKVGETASKHDPSSHRLAKRKGSKTFKACNSEIEVIWDVSDARYINGPEPSSGFSVIVLVDSQLCLSLGDKNIIRTNEQQNPTPEFSLVWRSDVFLGTTSVYSTKAQFCDKGLAHDILINYNEEGKQKGFRDPELTVTIDEKKNVPGEEIEVEFQRESDNLFGWIVDRCDVGLA</sequence>
<gene>
    <name evidence="1" type="ORF">F3Y22_tig00111587pilonHSYRG00066</name>
</gene>
<dbReference type="Proteomes" id="UP000436088">
    <property type="component" value="Unassembled WGS sequence"/>
</dbReference>
<dbReference type="PANTHER" id="PTHR31972:SF16">
    <property type="entry name" value="FAMILY PROTEIN, PUTATIVE (DUF868)-RELATED"/>
    <property type="match status" value="1"/>
</dbReference>
<reference evidence="1" key="1">
    <citation type="submission" date="2019-09" db="EMBL/GenBank/DDBJ databases">
        <title>Draft genome information of white flower Hibiscus syriacus.</title>
        <authorList>
            <person name="Kim Y.-M."/>
        </authorList>
    </citation>
    <scope>NUCLEOTIDE SEQUENCE [LARGE SCALE GENOMIC DNA]</scope>
    <source>
        <strain evidence="1">YM2019G1</strain>
    </source>
</reference>
<accession>A0A6A2Y5R7</accession>
<evidence type="ECO:0000313" key="2">
    <source>
        <dbReference type="Proteomes" id="UP000436088"/>
    </source>
</evidence>
<dbReference type="Pfam" id="PF05910">
    <property type="entry name" value="DUF868"/>
    <property type="match status" value="1"/>
</dbReference>
<name>A0A6A2Y5R7_HIBSY</name>
<organism evidence="1 2">
    <name type="scientific">Hibiscus syriacus</name>
    <name type="common">Rose of Sharon</name>
    <dbReference type="NCBI Taxonomy" id="106335"/>
    <lineage>
        <taxon>Eukaryota</taxon>
        <taxon>Viridiplantae</taxon>
        <taxon>Streptophyta</taxon>
        <taxon>Embryophyta</taxon>
        <taxon>Tracheophyta</taxon>
        <taxon>Spermatophyta</taxon>
        <taxon>Magnoliopsida</taxon>
        <taxon>eudicotyledons</taxon>
        <taxon>Gunneridae</taxon>
        <taxon>Pentapetalae</taxon>
        <taxon>rosids</taxon>
        <taxon>malvids</taxon>
        <taxon>Malvales</taxon>
        <taxon>Malvaceae</taxon>
        <taxon>Malvoideae</taxon>
        <taxon>Hibiscus</taxon>
    </lineage>
</organism>
<keyword evidence="2" id="KW-1185">Reference proteome</keyword>
<proteinExistence type="predicted"/>
<dbReference type="PANTHER" id="PTHR31972">
    <property type="entry name" value="EXPRESSED PROTEIN"/>
    <property type="match status" value="1"/>
</dbReference>